<name>A0A1Q9DQT6_SYMMI</name>
<dbReference type="AlphaFoldDB" id="A0A1Q9DQT6"/>
<organism evidence="1 2">
    <name type="scientific">Symbiodinium microadriaticum</name>
    <name type="common">Dinoflagellate</name>
    <name type="synonym">Zooxanthella microadriatica</name>
    <dbReference type="NCBI Taxonomy" id="2951"/>
    <lineage>
        <taxon>Eukaryota</taxon>
        <taxon>Sar</taxon>
        <taxon>Alveolata</taxon>
        <taxon>Dinophyceae</taxon>
        <taxon>Suessiales</taxon>
        <taxon>Symbiodiniaceae</taxon>
        <taxon>Symbiodinium</taxon>
    </lineage>
</organism>
<evidence type="ECO:0000313" key="2">
    <source>
        <dbReference type="Proteomes" id="UP000186817"/>
    </source>
</evidence>
<sequence length="160" mass="18143">MGAECSNPTCGRPEPGRCPESSVQAQSCHTPLPPEWSGDCAENRCGEYEFDTSLFFDDHISPPDELLHPAFETMQGNWYRKDDNLHVGEVVGHHIVWHINWKMPSYITELEIVSPRMKESKVAGSTMIQIQVNNFITVGEVRNGPQTAIFWQDGDVWLKK</sequence>
<reference evidence="1 2" key="1">
    <citation type="submission" date="2016-02" db="EMBL/GenBank/DDBJ databases">
        <title>Genome analysis of coral dinoflagellate symbionts highlights evolutionary adaptations to a symbiotic lifestyle.</title>
        <authorList>
            <person name="Aranda M."/>
            <person name="Li Y."/>
            <person name="Liew Y.J."/>
            <person name="Baumgarten S."/>
            <person name="Simakov O."/>
            <person name="Wilson M."/>
            <person name="Piel J."/>
            <person name="Ashoor H."/>
            <person name="Bougouffa S."/>
            <person name="Bajic V.B."/>
            <person name="Ryu T."/>
            <person name="Ravasi T."/>
            <person name="Bayer T."/>
            <person name="Micklem G."/>
            <person name="Kim H."/>
            <person name="Bhak J."/>
            <person name="Lajeunesse T.C."/>
            <person name="Voolstra C.R."/>
        </authorList>
    </citation>
    <scope>NUCLEOTIDE SEQUENCE [LARGE SCALE GENOMIC DNA]</scope>
    <source>
        <strain evidence="1 2">CCMP2467</strain>
    </source>
</reference>
<gene>
    <name evidence="1" type="ORF">AK812_SmicGene20123</name>
</gene>
<evidence type="ECO:0000313" key="1">
    <source>
        <dbReference type="EMBL" id="OLP97537.1"/>
    </source>
</evidence>
<accession>A0A1Q9DQT6</accession>
<protein>
    <submittedName>
        <fullName evidence="1">Uncharacterized protein</fullName>
    </submittedName>
</protein>
<dbReference type="OrthoDB" id="405887at2759"/>
<comment type="caution">
    <text evidence="1">The sequence shown here is derived from an EMBL/GenBank/DDBJ whole genome shotgun (WGS) entry which is preliminary data.</text>
</comment>
<proteinExistence type="predicted"/>
<keyword evidence="2" id="KW-1185">Reference proteome</keyword>
<dbReference type="EMBL" id="LSRX01000429">
    <property type="protein sequence ID" value="OLP97537.1"/>
    <property type="molecule type" value="Genomic_DNA"/>
</dbReference>
<dbReference type="Proteomes" id="UP000186817">
    <property type="component" value="Unassembled WGS sequence"/>
</dbReference>